<dbReference type="Proteomes" id="UP000616114">
    <property type="component" value="Unassembled WGS sequence"/>
</dbReference>
<dbReference type="EMBL" id="BMFY01000004">
    <property type="protein sequence ID" value="GGA10453.1"/>
    <property type="molecule type" value="Genomic_DNA"/>
</dbReference>
<gene>
    <name evidence="8" type="ORF">GCM10011333_11520</name>
</gene>
<evidence type="ECO:0000256" key="2">
    <source>
        <dbReference type="ARBA" id="ARBA00022475"/>
    </source>
</evidence>
<reference evidence="8" key="2">
    <citation type="submission" date="2020-09" db="EMBL/GenBank/DDBJ databases">
        <authorList>
            <person name="Sun Q."/>
            <person name="Zhou Y."/>
        </authorList>
    </citation>
    <scope>NUCLEOTIDE SEQUENCE</scope>
    <source>
        <strain evidence="8">CGMCC 1.12785</strain>
    </source>
</reference>
<evidence type="ECO:0000313" key="8">
    <source>
        <dbReference type="EMBL" id="GGA10453.1"/>
    </source>
</evidence>
<accession>A0A8J2TWV8</accession>
<evidence type="ECO:0000313" key="9">
    <source>
        <dbReference type="Proteomes" id="UP000616114"/>
    </source>
</evidence>
<dbReference type="RefSeq" id="WP_188549981.1">
    <property type="nucleotide sequence ID" value="NZ_BMFY01000004.1"/>
</dbReference>
<dbReference type="AlphaFoldDB" id="A0A8J2TWV8"/>
<feature type="transmembrane region" description="Helical" evidence="6">
    <location>
        <begin position="109"/>
        <end position="128"/>
    </location>
</feature>
<keyword evidence="5 6" id="KW-0472">Membrane</keyword>
<evidence type="ECO:0000256" key="4">
    <source>
        <dbReference type="ARBA" id="ARBA00022989"/>
    </source>
</evidence>
<reference evidence="8" key="1">
    <citation type="journal article" date="2014" name="Int. J. Syst. Evol. Microbiol.">
        <title>Complete genome sequence of Corynebacterium casei LMG S-19264T (=DSM 44701T), isolated from a smear-ripened cheese.</title>
        <authorList>
            <consortium name="US DOE Joint Genome Institute (JGI-PGF)"/>
            <person name="Walter F."/>
            <person name="Albersmeier A."/>
            <person name="Kalinowski J."/>
            <person name="Ruckert C."/>
        </authorList>
    </citation>
    <scope>NUCLEOTIDE SEQUENCE</scope>
    <source>
        <strain evidence="8">CGMCC 1.12785</strain>
    </source>
</reference>
<dbReference type="PANTHER" id="PTHR40077:SF2">
    <property type="entry name" value="MEMBRANE PROTEIN"/>
    <property type="match status" value="1"/>
</dbReference>
<protein>
    <submittedName>
        <fullName evidence="8">Membrane protein</fullName>
    </submittedName>
</protein>
<comment type="caution">
    <text evidence="8">The sequence shown here is derived from an EMBL/GenBank/DDBJ whole genome shotgun (WGS) entry which is preliminary data.</text>
</comment>
<dbReference type="NCBIfam" id="TIGR03954">
    <property type="entry name" value="integ_memb_HG"/>
    <property type="match status" value="1"/>
</dbReference>
<dbReference type="Pfam" id="PF12823">
    <property type="entry name" value="DUF3817"/>
    <property type="match status" value="1"/>
</dbReference>
<feature type="domain" description="DUF3817" evidence="7">
    <location>
        <begin position="32"/>
        <end position="134"/>
    </location>
</feature>
<evidence type="ECO:0000256" key="5">
    <source>
        <dbReference type="ARBA" id="ARBA00023136"/>
    </source>
</evidence>
<dbReference type="PANTHER" id="PTHR40077">
    <property type="entry name" value="MEMBRANE PROTEIN-RELATED"/>
    <property type="match status" value="1"/>
</dbReference>
<organism evidence="8 9">
    <name type="scientific">Sediminivirga luteola</name>
    <dbReference type="NCBI Taxonomy" id="1774748"/>
    <lineage>
        <taxon>Bacteria</taxon>
        <taxon>Bacillati</taxon>
        <taxon>Actinomycetota</taxon>
        <taxon>Actinomycetes</taxon>
        <taxon>Micrococcales</taxon>
        <taxon>Brevibacteriaceae</taxon>
        <taxon>Sediminivirga</taxon>
    </lineage>
</organism>
<evidence type="ECO:0000256" key="6">
    <source>
        <dbReference type="SAM" id="Phobius"/>
    </source>
</evidence>
<evidence type="ECO:0000256" key="3">
    <source>
        <dbReference type="ARBA" id="ARBA00022692"/>
    </source>
</evidence>
<evidence type="ECO:0000259" key="7">
    <source>
        <dbReference type="Pfam" id="PF12823"/>
    </source>
</evidence>
<evidence type="ECO:0000256" key="1">
    <source>
        <dbReference type="ARBA" id="ARBA00004651"/>
    </source>
</evidence>
<feature type="transmembrane region" description="Helical" evidence="6">
    <location>
        <begin position="71"/>
        <end position="97"/>
    </location>
</feature>
<comment type="subcellular location">
    <subcellularLocation>
        <location evidence="1">Cell membrane</location>
        <topology evidence="1">Multi-pass membrane protein</topology>
    </subcellularLocation>
</comment>
<keyword evidence="2" id="KW-1003">Cell membrane</keyword>
<keyword evidence="9" id="KW-1185">Reference proteome</keyword>
<feature type="transmembrane region" description="Helical" evidence="6">
    <location>
        <begin position="34"/>
        <end position="59"/>
    </location>
</feature>
<name>A0A8J2TWV8_9MICO</name>
<keyword evidence="3 6" id="KW-0812">Transmembrane</keyword>
<dbReference type="InterPro" id="IPR023845">
    <property type="entry name" value="DUF3817_TM"/>
</dbReference>
<keyword evidence="4 6" id="KW-1133">Transmembrane helix</keyword>
<proteinExistence type="predicted"/>
<dbReference type="GO" id="GO:0005886">
    <property type="term" value="C:plasma membrane"/>
    <property type="evidence" value="ECO:0007669"/>
    <property type="project" value="UniProtKB-SubCell"/>
</dbReference>
<sequence>MAEDEPRIPGRPDLEGKDLWTVKRYTSARNALKVYRVMAIITGVFLMILTVEMIYKYLIAPFLLGLDSQTALVFGGFDLAAAIAISHGWCYVVYLIVDFWLWQQMRWKIGTFLIIALAGVVPLMSFFLERRITRRTEAELDAAVVVAPKQP</sequence>